<comment type="caution">
    <text evidence="2">The sequence shown here is derived from an EMBL/GenBank/DDBJ whole genome shotgun (WGS) entry which is preliminary data.</text>
</comment>
<accession>A0AAV5VA38</accession>
<feature type="transmembrane region" description="Helical" evidence="1">
    <location>
        <begin position="107"/>
        <end position="126"/>
    </location>
</feature>
<dbReference type="AlphaFoldDB" id="A0AAV5VA38"/>
<organism evidence="2 3">
    <name type="scientific">Pristionchus fissidentatus</name>
    <dbReference type="NCBI Taxonomy" id="1538716"/>
    <lineage>
        <taxon>Eukaryota</taxon>
        <taxon>Metazoa</taxon>
        <taxon>Ecdysozoa</taxon>
        <taxon>Nematoda</taxon>
        <taxon>Chromadorea</taxon>
        <taxon>Rhabditida</taxon>
        <taxon>Rhabditina</taxon>
        <taxon>Diplogasteromorpha</taxon>
        <taxon>Diplogasteroidea</taxon>
        <taxon>Neodiplogasteridae</taxon>
        <taxon>Pristionchus</taxon>
    </lineage>
</organism>
<keyword evidence="1" id="KW-0472">Membrane</keyword>
<keyword evidence="3" id="KW-1185">Reference proteome</keyword>
<sequence>MGEAAIPLSQLARVEARSIKRAGVSSVSQSSCNFSLVGRVAKDGAAISSLLDSSRLFLTAIAAALAAESTVEKGRGRSITEPGQRFFLDFFPISPGVEIAPIARFQLLIMSLFFNSFLLVDLWIQYGHRNLRWIFVFLFIVAFIIIPSPSLLSTIFPRSSLRFLQSHLGSDAAV</sequence>
<proteinExistence type="predicted"/>
<evidence type="ECO:0000313" key="3">
    <source>
        <dbReference type="Proteomes" id="UP001432322"/>
    </source>
</evidence>
<gene>
    <name evidence="2" type="ORF">PFISCL1PPCAC_6410</name>
</gene>
<evidence type="ECO:0008006" key="4">
    <source>
        <dbReference type="Google" id="ProtNLM"/>
    </source>
</evidence>
<protein>
    <recommendedName>
        <fullName evidence="4">G protein-coupled receptor</fullName>
    </recommendedName>
</protein>
<dbReference type="Proteomes" id="UP001432322">
    <property type="component" value="Unassembled WGS sequence"/>
</dbReference>
<keyword evidence="1" id="KW-1133">Transmembrane helix</keyword>
<evidence type="ECO:0000313" key="2">
    <source>
        <dbReference type="EMBL" id="GMT15113.1"/>
    </source>
</evidence>
<feature type="transmembrane region" description="Helical" evidence="1">
    <location>
        <begin position="132"/>
        <end position="156"/>
    </location>
</feature>
<evidence type="ECO:0000256" key="1">
    <source>
        <dbReference type="SAM" id="Phobius"/>
    </source>
</evidence>
<keyword evidence="1" id="KW-0812">Transmembrane</keyword>
<dbReference type="EMBL" id="BTSY01000002">
    <property type="protein sequence ID" value="GMT15113.1"/>
    <property type="molecule type" value="Genomic_DNA"/>
</dbReference>
<reference evidence="2" key="1">
    <citation type="submission" date="2023-10" db="EMBL/GenBank/DDBJ databases">
        <title>Genome assembly of Pristionchus species.</title>
        <authorList>
            <person name="Yoshida K."/>
            <person name="Sommer R.J."/>
        </authorList>
    </citation>
    <scope>NUCLEOTIDE SEQUENCE</scope>
    <source>
        <strain evidence="2">RS5133</strain>
    </source>
</reference>
<name>A0AAV5VA38_9BILA</name>